<dbReference type="Proteomes" id="UP000183114">
    <property type="component" value="Unassembled WGS sequence"/>
</dbReference>
<dbReference type="InterPro" id="IPR049810">
    <property type="entry name" value="S6_alt_immun-like"/>
</dbReference>
<dbReference type="NCBIfam" id="NF040643">
    <property type="entry name" value="S6_alt_immun"/>
    <property type="match status" value="1"/>
</dbReference>
<evidence type="ECO:0000313" key="2">
    <source>
        <dbReference type="Proteomes" id="UP000183114"/>
    </source>
</evidence>
<sequence length="81" mass="8989">MIFIALSGFFPEPNPDNSLQYEMDVPQALEAAVLNVMGWKTLKDVPMGEHVLSPNQASAIMELVGNPFRANLVYYMGLCQD</sequence>
<name>A0A1H4WE12_9PSED</name>
<evidence type="ECO:0000313" key="1">
    <source>
        <dbReference type="EMBL" id="SEC90871.1"/>
    </source>
</evidence>
<dbReference type="EMBL" id="FNTF01000002">
    <property type="protein sequence ID" value="SEC90871.1"/>
    <property type="molecule type" value="Genomic_DNA"/>
</dbReference>
<gene>
    <name evidence="1" type="ORF">SAMN04490185_2332</name>
</gene>
<accession>A0A1H4WE12</accession>
<organism evidence="1 2">
    <name type="scientific">Pseudomonas frederiksbergensis</name>
    <dbReference type="NCBI Taxonomy" id="104087"/>
    <lineage>
        <taxon>Bacteria</taxon>
        <taxon>Pseudomonadati</taxon>
        <taxon>Pseudomonadota</taxon>
        <taxon>Gammaproteobacteria</taxon>
        <taxon>Pseudomonadales</taxon>
        <taxon>Pseudomonadaceae</taxon>
        <taxon>Pseudomonas</taxon>
    </lineage>
</organism>
<protein>
    <submittedName>
        <fullName evidence="1">Uncharacterized protein</fullName>
    </submittedName>
</protein>
<reference evidence="1 2" key="1">
    <citation type="submission" date="2016-10" db="EMBL/GenBank/DDBJ databases">
        <authorList>
            <person name="de Groot N.N."/>
        </authorList>
    </citation>
    <scope>NUCLEOTIDE SEQUENCE [LARGE SCALE GENOMIC DNA]</scope>
    <source>
        <strain evidence="1 2">BS3655</strain>
    </source>
</reference>
<dbReference type="AlphaFoldDB" id="A0A1H4WE12"/>
<dbReference type="RefSeq" id="WP_074874133.1">
    <property type="nucleotide sequence ID" value="NZ_FNTF01000002.1"/>
</dbReference>
<proteinExistence type="predicted"/>